<dbReference type="AlphaFoldDB" id="A0AAW8DDD0"/>
<evidence type="ECO:0000313" key="3">
    <source>
        <dbReference type="Proteomes" id="UP001242045"/>
    </source>
</evidence>
<proteinExistence type="predicted"/>
<protein>
    <recommendedName>
        <fullName evidence="4">Lipoprotein</fullName>
    </recommendedName>
</protein>
<dbReference type="RefSeq" id="WP_307687300.1">
    <property type="nucleotide sequence ID" value="NZ_JAUSRD010000027.1"/>
</dbReference>
<dbReference type="EMBL" id="JAUSRD010000027">
    <property type="protein sequence ID" value="MDP9897365.1"/>
    <property type="molecule type" value="Genomic_DNA"/>
</dbReference>
<comment type="caution">
    <text evidence="2">The sequence shown here is derived from an EMBL/GenBank/DDBJ whole genome shotgun (WGS) entry which is preliminary data.</text>
</comment>
<evidence type="ECO:0000313" key="2">
    <source>
        <dbReference type="EMBL" id="MDP9897365.1"/>
    </source>
</evidence>
<dbReference type="Proteomes" id="UP001242045">
    <property type="component" value="Unassembled WGS sequence"/>
</dbReference>
<feature type="chain" id="PRO_5043364578" description="Lipoprotein" evidence="1">
    <location>
        <begin position="25"/>
        <end position="146"/>
    </location>
</feature>
<name>A0AAW8DDD0_9BURK</name>
<gene>
    <name evidence="2" type="ORF">J2W31_006509</name>
</gene>
<feature type="signal peptide" evidence="1">
    <location>
        <begin position="1"/>
        <end position="24"/>
    </location>
</feature>
<sequence>MRDISVLAKVLCTALAAAVSVGCASTPGEITQQWNYNQLVVAGPYDAGGGTVSKNTLTLKRAAPNSTDGRLRFTGSITDRCMDGWQDTIIEHTPTAIVLLPKNNFATCTDFRITIRNDGTGGTVERRAYKSVAWNPYAIEPGLTPK</sequence>
<dbReference type="PROSITE" id="PS51257">
    <property type="entry name" value="PROKAR_LIPOPROTEIN"/>
    <property type="match status" value="1"/>
</dbReference>
<reference evidence="2" key="1">
    <citation type="submission" date="2023-07" db="EMBL/GenBank/DDBJ databases">
        <title>Sorghum-associated microbial communities from plants grown in Nebraska, USA.</title>
        <authorList>
            <person name="Schachtman D."/>
        </authorList>
    </citation>
    <scope>NUCLEOTIDE SEQUENCE</scope>
    <source>
        <strain evidence="2">DS3754</strain>
    </source>
</reference>
<keyword evidence="1" id="KW-0732">Signal</keyword>
<evidence type="ECO:0000256" key="1">
    <source>
        <dbReference type="SAM" id="SignalP"/>
    </source>
</evidence>
<organism evidence="2 3">
    <name type="scientific">Variovorax boronicumulans</name>
    <dbReference type="NCBI Taxonomy" id="436515"/>
    <lineage>
        <taxon>Bacteria</taxon>
        <taxon>Pseudomonadati</taxon>
        <taxon>Pseudomonadota</taxon>
        <taxon>Betaproteobacteria</taxon>
        <taxon>Burkholderiales</taxon>
        <taxon>Comamonadaceae</taxon>
        <taxon>Variovorax</taxon>
    </lineage>
</organism>
<evidence type="ECO:0008006" key="4">
    <source>
        <dbReference type="Google" id="ProtNLM"/>
    </source>
</evidence>
<accession>A0AAW8DDD0</accession>